<dbReference type="Proteomes" id="UP000594454">
    <property type="component" value="Chromosome 1"/>
</dbReference>
<protein>
    <submittedName>
        <fullName evidence="2">Uncharacterized protein</fullName>
    </submittedName>
</protein>
<keyword evidence="3" id="KW-1185">Reference proteome</keyword>
<evidence type="ECO:0000313" key="3">
    <source>
        <dbReference type="Proteomes" id="UP000594454"/>
    </source>
</evidence>
<sequence>MATSSMGKFKNTAGPKGSERHAGFELTGDYGEVSQSRELFQRMIRKHKALMRTLTHFIQDTEKKTNGEHSKEFYELKINLLQKYIDELAENDYTIYLTTNLNSAKNCTVGRKTQ</sequence>
<reference evidence="2 3" key="1">
    <citation type="submission" date="2020-11" db="EMBL/GenBank/DDBJ databases">
        <authorList>
            <person name="Wallbank WR R."/>
            <person name="Pardo Diaz C."/>
            <person name="Kozak K."/>
            <person name="Martin S."/>
            <person name="Jiggins C."/>
            <person name="Moest M."/>
            <person name="Warren A I."/>
            <person name="Generalovic N T."/>
            <person name="Byers J.R.P. K."/>
            <person name="Montejo-Kovacevich G."/>
            <person name="Yen C E."/>
        </authorList>
    </citation>
    <scope>NUCLEOTIDE SEQUENCE [LARGE SCALE GENOMIC DNA]</scope>
</reference>
<feature type="region of interest" description="Disordered" evidence="1">
    <location>
        <begin position="1"/>
        <end position="25"/>
    </location>
</feature>
<name>A0A7R8YP21_HERIL</name>
<gene>
    <name evidence="2" type="ORF">HERILL_LOCUS316</name>
</gene>
<evidence type="ECO:0000313" key="2">
    <source>
        <dbReference type="EMBL" id="CAD7076931.1"/>
    </source>
</evidence>
<dbReference type="AlphaFoldDB" id="A0A7R8YP21"/>
<accession>A0A7R8YP21</accession>
<evidence type="ECO:0000256" key="1">
    <source>
        <dbReference type="SAM" id="MobiDB-lite"/>
    </source>
</evidence>
<dbReference type="InParanoid" id="A0A7R8YP21"/>
<dbReference type="EMBL" id="LR899009">
    <property type="protein sequence ID" value="CAD7076931.1"/>
    <property type="molecule type" value="Genomic_DNA"/>
</dbReference>
<proteinExistence type="predicted"/>
<organism evidence="2 3">
    <name type="scientific">Hermetia illucens</name>
    <name type="common">Black soldier fly</name>
    <dbReference type="NCBI Taxonomy" id="343691"/>
    <lineage>
        <taxon>Eukaryota</taxon>
        <taxon>Metazoa</taxon>
        <taxon>Ecdysozoa</taxon>
        <taxon>Arthropoda</taxon>
        <taxon>Hexapoda</taxon>
        <taxon>Insecta</taxon>
        <taxon>Pterygota</taxon>
        <taxon>Neoptera</taxon>
        <taxon>Endopterygota</taxon>
        <taxon>Diptera</taxon>
        <taxon>Brachycera</taxon>
        <taxon>Stratiomyomorpha</taxon>
        <taxon>Stratiomyidae</taxon>
        <taxon>Hermetiinae</taxon>
        <taxon>Hermetia</taxon>
    </lineage>
</organism>